<organism evidence="1 2">
    <name type="scientific">Nocardioides guangzhouensis</name>
    <dbReference type="NCBI Taxonomy" id="2497878"/>
    <lineage>
        <taxon>Bacteria</taxon>
        <taxon>Bacillati</taxon>
        <taxon>Actinomycetota</taxon>
        <taxon>Actinomycetes</taxon>
        <taxon>Propionibacteriales</taxon>
        <taxon>Nocardioidaceae</taxon>
        <taxon>Nocardioides</taxon>
    </lineage>
</organism>
<protein>
    <submittedName>
        <fullName evidence="1">Uncharacterized protein</fullName>
    </submittedName>
</protein>
<evidence type="ECO:0000313" key="2">
    <source>
        <dbReference type="Proteomes" id="UP000295198"/>
    </source>
</evidence>
<evidence type="ECO:0000313" key="1">
    <source>
        <dbReference type="EMBL" id="RYP87597.1"/>
    </source>
</evidence>
<reference evidence="1 2" key="1">
    <citation type="submission" date="2019-01" db="EMBL/GenBank/DDBJ databases">
        <title>Nocardioides guangzhouensis sp. nov., an actinobacterium isolated from soil.</title>
        <authorList>
            <person name="Fu Y."/>
            <person name="Cai Y."/>
            <person name="Lin Z."/>
            <person name="Chen P."/>
        </authorList>
    </citation>
    <scope>NUCLEOTIDE SEQUENCE [LARGE SCALE GENOMIC DNA]</scope>
    <source>
        <strain evidence="1 2">130</strain>
    </source>
</reference>
<accession>A0A4Q4ZH94</accession>
<dbReference type="EMBL" id="SDKM01000006">
    <property type="protein sequence ID" value="RYP87597.1"/>
    <property type="molecule type" value="Genomic_DNA"/>
</dbReference>
<keyword evidence="2" id="KW-1185">Reference proteome</keyword>
<dbReference type="AlphaFoldDB" id="A0A4Q4ZH94"/>
<sequence>MTLSAIPDTDWRDVADRLAAEYADVPSGSVLRCVARAVHRARLDGLPPELVAGAGEAIARQLLELRRRSQATRVVPAPRRPVA</sequence>
<dbReference type="RefSeq" id="WP_134715134.1">
    <property type="nucleotide sequence ID" value="NZ_SDKM01000006.1"/>
</dbReference>
<name>A0A4Q4ZH94_9ACTN</name>
<comment type="caution">
    <text evidence="1">The sequence shown here is derived from an EMBL/GenBank/DDBJ whole genome shotgun (WGS) entry which is preliminary data.</text>
</comment>
<dbReference type="Proteomes" id="UP000295198">
    <property type="component" value="Unassembled WGS sequence"/>
</dbReference>
<gene>
    <name evidence="1" type="ORF">EKO23_06075</name>
</gene>
<proteinExistence type="predicted"/>